<dbReference type="InterPro" id="IPR020084">
    <property type="entry name" value="NUDIX_hydrolase_CS"/>
</dbReference>
<dbReference type="PRINTS" id="PR00502">
    <property type="entry name" value="NUDIXFAMILY"/>
</dbReference>
<dbReference type="GO" id="GO:0019693">
    <property type="term" value="P:ribose phosphate metabolic process"/>
    <property type="evidence" value="ECO:0007669"/>
    <property type="project" value="TreeGrafter"/>
</dbReference>
<sequence>MKHSKKVLPPYRNGVGVILLNKENQVFIARRILPAKKSWQMPQGGIDDGETPEIAAFRELKEEIGTNNAQVLAESEVWHSYDFPPYLMGKLWNGNYRGQRQKWFLMRFLGKDTEINVATEHPEFCDWKWISIKELPALAISFKRKTYQALIDEFRLLAVSAKDE</sequence>
<dbReference type="CDD" id="cd03671">
    <property type="entry name" value="NUDIX_Ap4A_hydrolase_plant_like"/>
    <property type="match status" value="1"/>
</dbReference>
<comment type="cofactor">
    <cofactor evidence="4">
        <name>a divalent metal cation</name>
        <dbReference type="ChEBI" id="CHEBI:60240"/>
    </cofactor>
</comment>
<keyword evidence="3 4" id="KW-0378">Hydrolase</keyword>
<evidence type="ECO:0000256" key="4">
    <source>
        <dbReference type="HAMAP-Rule" id="MF_00298"/>
    </source>
</evidence>
<dbReference type="Gene3D" id="3.90.79.10">
    <property type="entry name" value="Nucleoside Triphosphate Pyrophosphohydrolase"/>
    <property type="match status" value="1"/>
</dbReference>
<dbReference type="InterPro" id="IPR015797">
    <property type="entry name" value="NUDIX_hydrolase-like_dom_sf"/>
</dbReference>
<dbReference type="NCBIfam" id="NF001936">
    <property type="entry name" value="PRK00714.1-3"/>
    <property type="match status" value="1"/>
</dbReference>
<dbReference type="InterPro" id="IPR020476">
    <property type="entry name" value="Nudix_hydrolase"/>
</dbReference>
<evidence type="ECO:0000313" key="7">
    <source>
        <dbReference type="Proteomes" id="UP000664414"/>
    </source>
</evidence>
<gene>
    <name evidence="4" type="primary">rppH</name>
    <name evidence="4" type="synonym">nudH</name>
    <name evidence="6" type="ORF">J0H12_02755</name>
</gene>
<dbReference type="PANTHER" id="PTHR11839:SF22">
    <property type="entry name" value="NUDIX HYDROLASE 26, CHLOROPLASTIC"/>
    <property type="match status" value="1"/>
</dbReference>
<dbReference type="NCBIfam" id="NF001938">
    <property type="entry name" value="PRK00714.1-5"/>
    <property type="match status" value="1"/>
</dbReference>
<dbReference type="InterPro" id="IPR000086">
    <property type="entry name" value="NUDIX_hydrolase_dom"/>
</dbReference>
<name>A0A8J7Q0D3_9PROT</name>
<evidence type="ECO:0000313" key="6">
    <source>
        <dbReference type="EMBL" id="MBN9412833.1"/>
    </source>
</evidence>
<accession>A0A8J7Q0D3</accession>
<dbReference type="GO" id="GO:0034432">
    <property type="term" value="F:bis(5'-adenosyl)-pentaphosphatase activity"/>
    <property type="evidence" value="ECO:0007669"/>
    <property type="project" value="TreeGrafter"/>
</dbReference>
<reference evidence="6" key="1">
    <citation type="submission" date="2021-02" db="EMBL/GenBank/DDBJ databases">
        <title>Thiocyanate and organic carbon inputs drive convergent selection for specific autotrophic Afipia and Thiobacillus strains within complex microbiomes.</title>
        <authorList>
            <person name="Huddy R.J."/>
            <person name="Sachdeva R."/>
            <person name="Kadzinga F."/>
            <person name="Kantor R.S."/>
            <person name="Harrison S.T.L."/>
            <person name="Banfield J.F."/>
        </authorList>
    </citation>
    <scope>NUCLEOTIDE SEQUENCE</scope>
    <source>
        <strain evidence="6">SCN18_10_11_15_R4_P_38_20</strain>
    </source>
</reference>
<dbReference type="GO" id="GO:0008893">
    <property type="term" value="F:guanosine-3',5'-bis(diphosphate) 3'-diphosphatase activity"/>
    <property type="evidence" value="ECO:0007669"/>
    <property type="project" value="TreeGrafter"/>
</dbReference>
<dbReference type="EMBL" id="JAFKGL010000013">
    <property type="protein sequence ID" value="MBN9412833.1"/>
    <property type="molecule type" value="Genomic_DNA"/>
</dbReference>
<dbReference type="EC" id="3.6.1.-" evidence="4"/>
<evidence type="ECO:0000256" key="3">
    <source>
        <dbReference type="ARBA" id="ARBA00022801"/>
    </source>
</evidence>
<feature type="short sequence motif" description="Nudix box" evidence="4">
    <location>
        <begin position="44"/>
        <end position="65"/>
    </location>
</feature>
<feature type="domain" description="Nudix hydrolase" evidence="5">
    <location>
        <begin position="10"/>
        <end position="152"/>
    </location>
</feature>
<dbReference type="SUPFAM" id="SSF55811">
    <property type="entry name" value="Nudix"/>
    <property type="match status" value="1"/>
</dbReference>
<dbReference type="PANTHER" id="PTHR11839">
    <property type="entry name" value="UDP/ADP-SUGAR PYROPHOSPHATASE"/>
    <property type="match status" value="1"/>
</dbReference>
<dbReference type="InterPro" id="IPR022927">
    <property type="entry name" value="RppH"/>
</dbReference>
<dbReference type="GO" id="GO:0006753">
    <property type="term" value="P:nucleoside phosphate metabolic process"/>
    <property type="evidence" value="ECO:0007669"/>
    <property type="project" value="TreeGrafter"/>
</dbReference>
<evidence type="ECO:0000256" key="1">
    <source>
        <dbReference type="ARBA" id="ARBA00001936"/>
    </source>
</evidence>
<dbReference type="HAMAP" id="MF_00298">
    <property type="entry name" value="Nudix_RppH"/>
    <property type="match status" value="1"/>
</dbReference>
<dbReference type="PROSITE" id="PS00893">
    <property type="entry name" value="NUDIX_BOX"/>
    <property type="match status" value="1"/>
</dbReference>
<comment type="function">
    <text evidence="4">Accelerates the degradation of transcripts by removing pyrophosphate from the 5'-end of triphosphorylated RNA, leading to a more labile monophosphorylated state that can stimulate subsequent ribonuclease cleavage.</text>
</comment>
<dbReference type="PROSITE" id="PS51462">
    <property type="entry name" value="NUDIX"/>
    <property type="match status" value="1"/>
</dbReference>
<comment type="cofactor">
    <cofactor evidence="2">
        <name>Mg(2+)</name>
        <dbReference type="ChEBI" id="CHEBI:18420"/>
    </cofactor>
</comment>
<organism evidence="6 7">
    <name type="scientific">Candidatus Paracaedimonas acanthamoebae</name>
    <dbReference type="NCBI Taxonomy" id="244581"/>
    <lineage>
        <taxon>Bacteria</taxon>
        <taxon>Pseudomonadati</taxon>
        <taxon>Pseudomonadota</taxon>
        <taxon>Alphaproteobacteria</taxon>
        <taxon>Holosporales</taxon>
        <taxon>Caedimonadaceae</taxon>
        <taxon>Candidatus Paracaedimonas</taxon>
    </lineage>
</organism>
<evidence type="ECO:0000259" key="5">
    <source>
        <dbReference type="PROSITE" id="PS51462"/>
    </source>
</evidence>
<comment type="cofactor">
    <cofactor evidence="1">
        <name>Mn(2+)</name>
        <dbReference type="ChEBI" id="CHEBI:29035"/>
    </cofactor>
</comment>
<evidence type="ECO:0000256" key="2">
    <source>
        <dbReference type="ARBA" id="ARBA00001946"/>
    </source>
</evidence>
<protein>
    <recommendedName>
        <fullName evidence="4">RNA pyrophosphohydrolase</fullName>
        <ecNumber evidence="4">3.6.1.-</ecNumber>
    </recommendedName>
    <alternativeName>
        <fullName evidence="4">(Di)nucleoside polyphosphate hydrolase</fullName>
    </alternativeName>
</protein>
<dbReference type="Pfam" id="PF00293">
    <property type="entry name" value="NUDIX"/>
    <property type="match status" value="1"/>
</dbReference>
<comment type="caution">
    <text evidence="6">The sequence shown here is derived from an EMBL/GenBank/DDBJ whole genome shotgun (WGS) entry which is preliminary data.</text>
</comment>
<dbReference type="Proteomes" id="UP000664414">
    <property type="component" value="Unassembled WGS sequence"/>
</dbReference>
<comment type="similarity">
    <text evidence="4">Belongs to the Nudix hydrolase family. RppH subfamily.</text>
</comment>
<proteinExistence type="inferred from homology"/>
<dbReference type="AlphaFoldDB" id="A0A8J7Q0D3"/>